<protein>
    <submittedName>
        <fullName evidence="1">Uncharacterized protein</fullName>
    </submittedName>
</protein>
<name>A0A167LN16_CALVF</name>
<evidence type="ECO:0000313" key="1">
    <source>
        <dbReference type="EMBL" id="KZO95860.1"/>
    </source>
</evidence>
<dbReference type="STRING" id="1330018.A0A167LN16"/>
<organism evidence="1 2">
    <name type="scientific">Calocera viscosa (strain TUFC12733)</name>
    <dbReference type="NCBI Taxonomy" id="1330018"/>
    <lineage>
        <taxon>Eukaryota</taxon>
        <taxon>Fungi</taxon>
        <taxon>Dikarya</taxon>
        <taxon>Basidiomycota</taxon>
        <taxon>Agaricomycotina</taxon>
        <taxon>Dacrymycetes</taxon>
        <taxon>Dacrymycetales</taxon>
        <taxon>Dacrymycetaceae</taxon>
        <taxon>Calocera</taxon>
    </lineage>
</organism>
<reference evidence="1 2" key="1">
    <citation type="journal article" date="2016" name="Mol. Biol. Evol.">
        <title>Comparative Genomics of Early-Diverging Mushroom-Forming Fungi Provides Insights into the Origins of Lignocellulose Decay Capabilities.</title>
        <authorList>
            <person name="Nagy L.G."/>
            <person name="Riley R."/>
            <person name="Tritt A."/>
            <person name="Adam C."/>
            <person name="Daum C."/>
            <person name="Floudas D."/>
            <person name="Sun H."/>
            <person name="Yadav J.S."/>
            <person name="Pangilinan J."/>
            <person name="Larsson K.H."/>
            <person name="Matsuura K."/>
            <person name="Barry K."/>
            <person name="Labutti K."/>
            <person name="Kuo R."/>
            <person name="Ohm R.A."/>
            <person name="Bhattacharya S.S."/>
            <person name="Shirouzu T."/>
            <person name="Yoshinaga Y."/>
            <person name="Martin F.M."/>
            <person name="Grigoriev I.V."/>
            <person name="Hibbett D.S."/>
        </authorList>
    </citation>
    <scope>NUCLEOTIDE SEQUENCE [LARGE SCALE GENOMIC DNA]</scope>
    <source>
        <strain evidence="1 2">TUFC12733</strain>
    </source>
</reference>
<dbReference type="OrthoDB" id="10679300at2759"/>
<accession>A0A167LN16</accession>
<sequence length="561" mass="61971">MPKAGMYIVASSLPEPERKGLLTIEEVQQLALAALSAEAVLAPRASMINRLGDILAEQTRLVFWTRGDNVMSDNTAVWAEIAHFFASPETALRYLGWHMMWRHHALHNQTRGVQAQDWIRLYQTAPNIIYREWLRGLTTHGLYERRTSLHAARDAYKNCEKLGTHASALVSVLFVDPVDTTYDTEREGCYVVDGCQNVAAINPAVYQALGIPRTKMIILPEAARVAPLSAPDGTIPAQTILVLDSAHFAHEFPGLFLPQQQFLLPEQLAALNLATIEQKRCLIFAQIDLKGHGMWAHERDTVLPDIAANINSRRGFTCGISRQIHYGKGVGVGQRADQAGGTGDYENFLSKSLTDLDKAILNARAHRGLDLVIAIIEGVFPGMVEEERRRTHEADCPPRGVHGIAATAAACSGYTSPQHTEVAGDPRFSFGITLHRPASCPDFMYNFAFPSLNGGKGLIAENIEGTVHLWRSEVYQHGTAISPITPPNSITPDMQTIGMAIYQKQSTLARKHTQRGMEGVKQWAAAEWVAWDEELLTEDHQDQVEHGQMFGMGAPTMYLGN</sequence>
<dbReference type="AlphaFoldDB" id="A0A167LN16"/>
<gene>
    <name evidence="1" type="ORF">CALVIDRAFT_564513</name>
</gene>
<evidence type="ECO:0000313" key="2">
    <source>
        <dbReference type="Proteomes" id="UP000076738"/>
    </source>
</evidence>
<proteinExistence type="predicted"/>
<dbReference type="EMBL" id="KV417287">
    <property type="protein sequence ID" value="KZO95860.1"/>
    <property type="molecule type" value="Genomic_DNA"/>
</dbReference>
<dbReference type="Proteomes" id="UP000076738">
    <property type="component" value="Unassembled WGS sequence"/>
</dbReference>
<keyword evidence="2" id="KW-1185">Reference proteome</keyword>